<evidence type="ECO:0000313" key="3">
    <source>
        <dbReference type="Proteomes" id="UP001283361"/>
    </source>
</evidence>
<proteinExistence type="predicted"/>
<comment type="caution">
    <text evidence="2">The sequence shown here is derived from an EMBL/GenBank/DDBJ whole genome shotgun (WGS) entry which is preliminary data.</text>
</comment>
<evidence type="ECO:0000313" key="2">
    <source>
        <dbReference type="EMBL" id="KAK3799048.1"/>
    </source>
</evidence>
<reference evidence="2" key="1">
    <citation type="journal article" date="2023" name="G3 (Bethesda)">
        <title>A reference genome for the long-term kleptoplast-retaining sea slug Elysia crispata morphotype clarki.</title>
        <authorList>
            <person name="Eastman K.E."/>
            <person name="Pendleton A.L."/>
            <person name="Shaikh M.A."/>
            <person name="Suttiyut T."/>
            <person name="Ogas R."/>
            <person name="Tomko P."/>
            <person name="Gavelis G."/>
            <person name="Widhalm J.R."/>
            <person name="Wisecaver J.H."/>
        </authorList>
    </citation>
    <scope>NUCLEOTIDE SEQUENCE</scope>
    <source>
        <strain evidence="2">ECLA1</strain>
    </source>
</reference>
<sequence>MLSQLIRLSFHSSWRRNAWRGDISRRIPSSNLSANRRTGFQPDTPASSVVSRGSKHRLLAKQRPRQSCSNSPGDSLDQNRVCLPLLDLKDKASSKPHCDTLKHKQLINANVQQ</sequence>
<feature type="region of interest" description="Disordered" evidence="1">
    <location>
        <begin position="27"/>
        <end position="78"/>
    </location>
</feature>
<protein>
    <submittedName>
        <fullName evidence="2">Uncharacterized protein</fullName>
    </submittedName>
</protein>
<accession>A0AAE1EAN5</accession>
<dbReference type="AlphaFoldDB" id="A0AAE1EAN5"/>
<dbReference type="EMBL" id="JAWDGP010000593">
    <property type="protein sequence ID" value="KAK3799048.1"/>
    <property type="molecule type" value="Genomic_DNA"/>
</dbReference>
<evidence type="ECO:0000256" key="1">
    <source>
        <dbReference type="SAM" id="MobiDB-lite"/>
    </source>
</evidence>
<keyword evidence="3" id="KW-1185">Reference proteome</keyword>
<dbReference type="Proteomes" id="UP001283361">
    <property type="component" value="Unassembled WGS sequence"/>
</dbReference>
<feature type="compositionally biased region" description="Basic residues" evidence="1">
    <location>
        <begin position="53"/>
        <end position="64"/>
    </location>
</feature>
<gene>
    <name evidence="2" type="ORF">RRG08_051331</name>
</gene>
<feature type="compositionally biased region" description="Polar residues" evidence="1">
    <location>
        <begin position="27"/>
        <end position="38"/>
    </location>
</feature>
<name>A0AAE1EAN5_9GAST</name>
<organism evidence="2 3">
    <name type="scientific">Elysia crispata</name>
    <name type="common">lettuce slug</name>
    <dbReference type="NCBI Taxonomy" id="231223"/>
    <lineage>
        <taxon>Eukaryota</taxon>
        <taxon>Metazoa</taxon>
        <taxon>Spiralia</taxon>
        <taxon>Lophotrochozoa</taxon>
        <taxon>Mollusca</taxon>
        <taxon>Gastropoda</taxon>
        <taxon>Heterobranchia</taxon>
        <taxon>Euthyneura</taxon>
        <taxon>Panpulmonata</taxon>
        <taxon>Sacoglossa</taxon>
        <taxon>Placobranchoidea</taxon>
        <taxon>Plakobranchidae</taxon>
        <taxon>Elysia</taxon>
    </lineage>
</organism>
<feature type="compositionally biased region" description="Polar residues" evidence="1">
    <location>
        <begin position="65"/>
        <end position="78"/>
    </location>
</feature>